<dbReference type="OrthoDB" id="10044893at2759"/>
<name>A0A9W6U1X2_9STRA</name>
<sequence>METLVPWLDKSWKLREIVLTRVTCVAGFYVHLRAKELTKLSIRQCYQVQKPAIIAPNLDTLVIHHCPMTEFHEDTSLPQLKKLVVSSRNLMAHHARHLIHVILPRSPLLEILSLAGCAHLEQVIVAPTDLPALKKLDLSSCPKLARVHVSSKQLESLDLSRNDNLQFLLLDLERVVDLDLSFLKNLTHLYIRSPSLRRLNLRGCDQLLRTTTSVMCPNLQLVVLQGTSLQVDDFNRSEVNAEVFALPEDADH</sequence>
<dbReference type="Gene3D" id="3.80.10.10">
    <property type="entry name" value="Ribonuclease Inhibitor"/>
    <property type="match status" value="1"/>
</dbReference>
<dbReference type="EMBL" id="BSXW01000511">
    <property type="protein sequence ID" value="GMF24331.1"/>
    <property type="molecule type" value="Genomic_DNA"/>
</dbReference>
<keyword evidence="2" id="KW-1185">Reference proteome</keyword>
<evidence type="ECO:0000313" key="1">
    <source>
        <dbReference type="EMBL" id="GMF24331.1"/>
    </source>
</evidence>
<reference evidence="1" key="1">
    <citation type="submission" date="2023-04" db="EMBL/GenBank/DDBJ databases">
        <title>Phytophthora lilii NBRC 32176.</title>
        <authorList>
            <person name="Ichikawa N."/>
            <person name="Sato H."/>
            <person name="Tonouchi N."/>
        </authorList>
    </citation>
    <scope>NUCLEOTIDE SEQUENCE</scope>
    <source>
        <strain evidence="1">NBRC 32176</strain>
    </source>
</reference>
<evidence type="ECO:0000313" key="2">
    <source>
        <dbReference type="Proteomes" id="UP001165083"/>
    </source>
</evidence>
<comment type="caution">
    <text evidence="1">The sequence shown here is derived from an EMBL/GenBank/DDBJ whole genome shotgun (WGS) entry which is preliminary data.</text>
</comment>
<dbReference type="PANTHER" id="PTHR46433">
    <property type="entry name" value="ANK_REP_REGION DOMAIN-CONTAINING PROTEIN-RELATED"/>
    <property type="match status" value="1"/>
</dbReference>
<proteinExistence type="predicted"/>
<protein>
    <submittedName>
        <fullName evidence="1">Unnamed protein product</fullName>
    </submittedName>
</protein>
<dbReference type="Proteomes" id="UP001165083">
    <property type="component" value="Unassembled WGS sequence"/>
</dbReference>
<gene>
    <name evidence="1" type="ORF">Plil01_000995300</name>
</gene>
<dbReference type="InterPro" id="IPR032675">
    <property type="entry name" value="LRR_dom_sf"/>
</dbReference>
<organism evidence="1 2">
    <name type="scientific">Phytophthora lilii</name>
    <dbReference type="NCBI Taxonomy" id="2077276"/>
    <lineage>
        <taxon>Eukaryota</taxon>
        <taxon>Sar</taxon>
        <taxon>Stramenopiles</taxon>
        <taxon>Oomycota</taxon>
        <taxon>Peronosporomycetes</taxon>
        <taxon>Peronosporales</taxon>
        <taxon>Peronosporaceae</taxon>
        <taxon>Phytophthora</taxon>
    </lineage>
</organism>
<dbReference type="AlphaFoldDB" id="A0A9W6U1X2"/>
<dbReference type="SUPFAM" id="SSF52047">
    <property type="entry name" value="RNI-like"/>
    <property type="match status" value="1"/>
</dbReference>
<accession>A0A9W6U1X2</accession>
<dbReference type="PANTHER" id="PTHR46433:SF3">
    <property type="entry name" value="RAB GTPASE DOMAIN-CONTAINING PROTEIN"/>
    <property type="match status" value="1"/>
</dbReference>